<sequence>MLSLIYWFIHKLNWWPVPDANPLDCLLQGVIGACGIWVLRDITRVHLFLEQQRRARGGLARTLQAVVLVVLLTLVGSRVASLVVLEFSLRAISSWFTDGLESRECQLVLVQCHFSLGCALSCGLHFFHEGAPHRLLSLMLVAALGWLLSNQTSRLLHHVETLYTLHSSRSYCGVCMTLLSTGGSLLPMLLRRTLIATFSVAVLASISIVNRHFASATEALKFWTPLTICYTLLVVYMQGTTQVQQQQLLKAVAVRLGGLLVLMLTVGRWADVVHILICFLGEAVCLVAARDLLAARTPLSVSELNSSYYYPSSINIPNEFAVNVGLNGSDCVCVVAALDITTPSY</sequence>
<dbReference type="Ensembl" id="ENSGMOT00000009236.2">
    <property type="protein sequence ID" value="ENSGMOP00000008990.2"/>
    <property type="gene ID" value="ENSGMOG00000008401.2"/>
</dbReference>
<feature type="transmembrane region" description="Helical" evidence="1">
    <location>
        <begin position="193"/>
        <end position="213"/>
    </location>
</feature>
<organism evidence="2 3">
    <name type="scientific">Gadus morhua</name>
    <name type="common">Atlantic cod</name>
    <dbReference type="NCBI Taxonomy" id="8049"/>
    <lineage>
        <taxon>Eukaryota</taxon>
        <taxon>Metazoa</taxon>
        <taxon>Chordata</taxon>
        <taxon>Craniata</taxon>
        <taxon>Vertebrata</taxon>
        <taxon>Euteleostomi</taxon>
        <taxon>Actinopterygii</taxon>
        <taxon>Neopterygii</taxon>
        <taxon>Teleostei</taxon>
        <taxon>Neoteleostei</taxon>
        <taxon>Acanthomorphata</taxon>
        <taxon>Zeiogadaria</taxon>
        <taxon>Gadariae</taxon>
        <taxon>Gadiformes</taxon>
        <taxon>Gadoidei</taxon>
        <taxon>Gadidae</taxon>
        <taxon>Gadus</taxon>
    </lineage>
</organism>
<keyword evidence="3" id="KW-1185">Reference proteome</keyword>
<accession>A0A8C4Z981</accession>
<dbReference type="Pfam" id="PF15816">
    <property type="entry name" value="TMEM82"/>
    <property type="match status" value="1"/>
</dbReference>
<dbReference type="PANTHER" id="PTHR35257:SF1">
    <property type="entry name" value="TRANSMEMBRANE PROTEIN 82"/>
    <property type="match status" value="1"/>
</dbReference>
<keyword evidence="1" id="KW-0472">Membrane</keyword>
<dbReference type="AlphaFoldDB" id="A0A8C4Z981"/>
<proteinExistence type="predicted"/>
<dbReference type="OMA" id="HVCQLYE"/>
<feature type="transmembrane region" description="Helical" evidence="1">
    <location>
        <begin position="248"/>
        <end position="266"/>
    </location>
</feature>
<dbReference type="InterPro" id="IPR031648">
    <property type="entry name" value="TMEM82"/>
</dbReference>
<reference evidence="2" key="2">
    <citation type="submission" date="2025-09" db="UniProtKB">
        <authorList>
            <consortium name="Ensembl"/>
        </authorList>
    </citation>
    <scope>IDENTIFICATION</scope>
</reference>
<feature type="transmembrane region" description="Helical" evidence="1">
    <location>
        <begin position="59"/>
        <end position="87"/>
    </location>
</feature>
<feature type="transmembrane region" description="Helical" evidence="1">
    <location>
        <begin position="20"/>
        <end position="39"/>
    </location>
</feature>
<keyword evidence="1" id="KW-0812">Transmembrane</keyword>
<feature type="transmembrane region" description="Helical" evidence="1">
    <location>
        <begin position="219"/>
        <end position="236"/>
    </location>
</feature>
<dbReference type="GeneTree" id="ENSGT00500000045021"/>
<dbReference type="PANTHER" id="PTHR35257">
    <property type="entry name" value="TRANSMEMBRANE PROTEIN 82"/>
    <property type="match status" value="1"/>
</dbReference>
<name>A0A8C4Z981_GADMO</name>
<evidence type="ECO:0000313" key="2">
    <source>
        <dbReference type="Ensembl" id="ENSGMOP00000008990.2"/>
    </source>
</evidence>
<keyword evidence="1" id="KW-1133">Transmembrane helix</keyword>
<reference evidence="2" key="1">
    <citation type="submission" date="2025-08" db="UniProtKB">
        <authorList>
            <consortium name="Ensembl"/>
        </authorList>
    </citation>
    <scope>IDENTIFICATION</scope>
</reference>
<evidence type="ECO:0000313" key="3">
    <source>
        <dbReference type="Proteomes" id="UP000694546"/>
    </source>
</evidence>
<evidence type="ECO:0000256" key="1">
    <source>
        <dbReference type="SAM" id="Phobius"/>
    </source>
</evidence>
<protein>
    <submittedName>
        <fullName evidence="2">Transmembrane protein 82</fullName>
    </submittedName>
</protein>
<dbReference type="Proteomes" id="UP000694546">
    <property type="component" value="Chromosome 7"/>
</dbReference>